<dbReference type="OrthoDB" id="1144359at2"/>
<keyword evidence="2" id="KW-1185">Reference proteome</keyword>
<dbReference type="RefSeq" id="WP_121345317.1">
    <property type="nucleotide sequence ID" value="NZ_RBLG01000002.1"/>
</dbReference>
<proteinExistence type="predicted"/>
<accession>A0A495PRK9</accession>
<organism evidence="1 2">
    <name type="scientific">Gillisia mitskevichiae</name>
    <dbReference type="NCBI Taxonomy" id="270921"/>
    <lineage>
        <taxon>Bacteria</taxon>
        <taxon>Pseudomonadati</taxon>
        <taxon>Bacteroidota</taxon>
        <taxon>Flavobacteriia</taxon>
        <taxon>Flavobacteriales</taxon>
        <taxon>Flavobacteriaceae</taxon>
        <taxon>Gillisia</taxon>
    </lineage>
</organism>
<name>A0A495PRK9_9FLAO</name>
<evidence type="ECO:0008006" key="3">
    <source>
        <dbReference type="Google" id="ProtNLM"/>
    </source>
</evidence>
<dbReference type="EMBL" id="RBLG01000002">
    <property type="protein sequence ID" value="RKS53221.1"/>
    <property type="molecule type" value="Genomic_DNA"/>
</dbReference>
<dbReference type="Proteomes" id="UP000276282">
    <property type="component" value="Unassembled WGS sequence"/>
</dbReference>
<protein>
    <recommendedName>
        <fullName evidence="3">SpoIIAA-like protein</fullName>
    </recommendedName>
</protein>
<reference evidence="1 2" key="1">
    <citation type="submission" date="2018-10" db="EMBL/GenBank/DDBJ databases">
        <title>Genomic Encyclopedia of Archaeal and Bacterial Type Strains, Phase II (KMG-II): from individual species to whole genera.</title>
        <authorList>
            <person name="Goeker M."/>
        </authorList>
    </citation>
    <scope>NUCLEOTIDE SEQUENCE [LARGE SCALE GENOMIC DNA]</scope>
    <source>
        <strain evidence="1 2">DSM 19839</strain>
    </source>
</reference>
<dbReference type="AlphaFoldDB" id="A0A495PRK9"/>
<sequence length="124" mass="14274">MVKSALELEFGSVTFVNNIQIAELNEGILFDIPHNQELLELARDRFNNQPYGYISNRVNSYSVNPMIHLESANVSSLVAIAIVSKNPVVKQNSIIEKQFFRNRSSFEFFENLDEAVNWMKHQLI</sequence>
<evidence type="ECO:0000313" key="2">
    <source>
        <dbReference type="Proteomes" id="UP000276282"/>
    </source>
</evidence>
<comment type="caution">
    <text evidence="1">The sequence shown here is derived from an EMBL/GenBank/DDBJ whole genome shotgun (WGS) entry which is preliminary data.</text>
</comment>
<evidence type="ECO:0000313" key="1">
    <source>
        <dbReference type="EMBL" id="RKS53221.1"/>
    </source>
</evidence>
<gene>
    <name evidence="1" type="ORF">BC962_1470</name>
</gene>